<evidence type="ECO:0000256" key="11">
    <source>
        <dbReference type="ARBA" id="ARBA00023157"/>
    </source>
</evidence>
<keyword evidence="11 14" id="KW-1015">Disulfide bond</keyword>
<feature type="transmembrane region" description="Helical" evidence="16">
    <location>
        <begin position="262"/>
        <end position="284"/>
    </location>
</feature>
<comment type="similarity">
    <text evidence="4">Belongs to the RBT5 family.</text>
</comment>
<evidence type="ECO:0000256" key="7">
    <source>
        <dbReference type="ARBA" id="ARBA00022692"/>
    </source>
</evidence>
<evidence type="ECO:0000256" key="12">
    <source>
        <dbReference type="ARBA" id="ARBA00023288"/>
    </source>
</evidence>
<comment type="caution">
    <text evidence="19">The sequence shown here is derived from an EMBL/GenBank/DDBJ whole genome shotgun (WGS) entry which is preliminary data.</text>
</comment>
<comment type="subcellular location">
    <subcellularLocation>
        <location evidence="2">Membrane</location>
        <topology evidence="2">Lipid-anchor</topology>
        <topology evidence="2">GPI-anchor</topology>
    </subcellularLocation>
    <subcellularLocation>
        <location evidence="1">Membrane</location>
        <topology evidence="1">Multi-pass membrane protein</topology>
    </subcellularLocation>
    <subcellularLocation>
        <location evidence="3">Secreted</location>
    </subcellularLocation>
</comment>
<dbReference type="Pfam" id="PF20684">
    <property type="entry name" value="Fung_rhodopsin"/>
    <property type="match status" value="1"/>
</dbReference>
<evidence type="ECO:0000256" key="14">
    <source>
        <dbReference type="PROSITE-ProRule" id="PRU01356"/>
    </source>
</evidence>
<evidence type="ECO:0000256" key="1">
    <source>
        <dbReference type="ARBA" id="ARBA00004141"/>
    </source>
</evidence>
<keyword evidence="5" id="KW-0964">Secreted</keyword>
<evidence type="ECO:0000256" key="15">
    <source>
        <dbReference type="SAM" id="MobiDB-lite"/>
    </source>
</evidence>
<evidence type="ECO:0000256" key="4">
    <source>
        <dbReference type="ARBA" id="ARBA00010031"/>
    </source>
</evidence>
<evidence type="ECO:0000256" key="3">
    <source>
        <dbReference type="ARBA" id="ARBA00004613"/>
    </source>
</evidence>
<feature type="transmembrane region" description="Helical" evidence="16">
    <location>
        <begin position="177"/>
        <end position="202"/>
    </location>
</feature>
<feature type="transmembrane region" description="Helical" evidence="16">
    <location>
        <begin position="132"/>
        <end position="157"/>
    </location>
</feature>
<keyword evidence="10 16" id="KW-0472">Membrane</keyword>
<comment type="caution">
    <text evidence="14">Lacks conserved residue(s) required for the propagation of feature annotation.</text>
</comment>
<evidence type="ECO:0000256" key="17">
    <source>
        <dbReference type="SAM" id="SignalP"/>
    </source>
</evidence>
<reference evidence="19" key="1">
    <citation type="submission" date="2023-01" db="EMBL/GenBank/DDBJ databases">
        <title>Colletotrichum chrysophilum M932 genome sequence.</title>
        <authorList>
            <person name="Baroncelli R."/>
        </authorList>
    </citation>
    <scope>NUCLEOTIDE SEQUENCE</scope>
    <source>
        <strain evidence="19">M932</strain>
    </source>
</reference>
<dbReference type="SMART" id="SM00747">
    <property type="entry name" value="CFEM"/>
    <property type="match status" value="1"/>
</dbReference>
<keyword evidence="6" id="KW-0325">Glycoprotein</keyword>
<feature type="region of interest" description="Disordered" evidence="15">
    <location>
        <begin position="377"/>
        <end position="434"/>
    </location>
</feature>
<feature type="disulfide bond" evidence="14">
    <location>
        <begin position="33"/>
        <end position="73"/>
    </location>
</feature>
<dbReference type="GO" id="GO:0005576">
    <property type="term" value="C:extracellular region"/>
    <property type="evidence" value="ECO:0007669"/>
    <property type="project" value="UniProtKB-SubCell"/>
</dbReference>
<accession>A0AAD9AIA7</accession>
<dbReference type="InterPro" id="IPR049326">
    <property type="entry name" value="Rhodopsin_dom_fungi"/>
</dbReference>
<feature type="transmembrane region" description="Helical" evidence="16">
    <location>
        <begin position="214"/>
        <end position="242"/>
    </location>
</feature>
<evidence type="ECO:0000256" key="5">
    <source>
        <dbReference type="ARBA" id="ARBA00022525"/>
    </source>
</evidence>
<evidence type="ECO:0000256" key="16">
    <source>
        <dbReference type="SAM" id="Phobius"/>
    </source>
</evidence>
<keyword evidence="8 17" id="KW-0732">Signal</keyword>
<feature type="compositionally biased region" description="Basic residues" evidence="15">
    <location>
        <begin position="418"/>
        <end position="434"/>
    </location>
</feature>
<dbReference type="EMBL" id="JAQOWY010000166">
    <property type="protein sequence ID" value="KAK1848636.1"/>
    <property type="molecule type" value="Genomic_DNA"/>
</dbReference>
<feature type="disulfide bond" evidence="14">
    <location>
        <begin position="47"/>
        <end position="54"/>
    </location>
</feature>
<feature type="disulfide bond" evidence="14">
    <location>
        <begin position="56"/>
        <end position="89"/>
    </location>
</feature>
<feature type="disulfide bond" evidence="14">
    <location>
        <begin position="37"/>
        <end position="68"/>
    </location>
</feature>
<feature type="chain" id="PRO_5041997332" evidence="17">
    <location>
        <begin position="20"/>
        <end position="434"/>
    </location>
</feature>
<dbReference type="PROSITE" id="PS52012">
    <property type="entry name" value="CFEM"/>
    <property type="match status" value="1"/>
</dbReference>
<evidence type="ECO:0000256" key="6">
    <source>
        <dbReference type="ARBA" id="ARBA00022622"/>
    </source>
</evidence>
<feature type="signal peptide" evidence="17">
    <location>
        <begin position="1"/>
        <end position="19"/>
    </location>
</feature>
<feature type="transmembrane region" description="Helical" evidence="16">
    <location>
        <begin position="100"/>
        <end position="120"/>
    </location>
</feature>
<dbReference type="Pfam" id="PF05730">
    <property type="entry name" value="CFEM"/>
    <property type="match status" value="1"/>
</dbReference>
<keyword evidence="7 16" id="KW-0812">Transmembrane</keyword>
<protein>
    <submittedName>
        <fullName evidence="19">CFEM domain-containing protein</fullName>
    </submittedName>
</protein>
<evidence type="ECO:0000313" key="20">
    <source>
        <dbReference type="Proteomes" id="UP001243330"/>
    </source>
</evidence>
<dbReference type="PANTHER" id="PTHR33048">
    <property type="entry name" value="PTH11-LIKE INTEGRAL MEMBRANE PROTEIN (AFU_ORTHOLOGUE AFUA_5G11245)"/>
    <property type="match status" value="1"/>
</dbReference>
<keyword evidence="12" id="KW-0449">Lipoprotein</keyword>
<dbReference type="PANTHER" id="PTHR33048:SF143">
    <property type="entry name" value="EXTRACELLULAR MEMBRANE PROTEIN CFEM DOMAIN-CONTAINING PROTEIN-RELATED"/>
    <property type="match status" value="1"/>
</dbReference>
<sequence length="434" mass="48935">MRFSSLFLSLAALLCCVAAQSDALAAVAALPTCAQSCLVTAVLNSPCQVTNQTCICTNAPLQAEVEVCVLANCTLRNALTTKNLTQTTCGAPVRDRSTQYNIISITMGSLSGVFVIIRLVHKIFATMGDLGVDDYFILITLGSGIPGTVINSVGFVGNGLGRDIWTVPFDRITDFGYWFFVMEPMYFAQVTLLKMSLLFFYMRIFSHNKMCKKLIWGTVAFNAVFGLTFIFVAVFQCTPISFYWTKWDGETPGTCLDINAIAWANAGISIVLDFWMLALPLSQIKSLNLHWKKKIGVAMMFFVGTLRHRRQHPAPAVPRRLRQVSEPDMGPVRSRDVVHSRDQHGHHLCLYALGPHHPRRLLPQAARHHAARQLGRRKVLHPIERQPWRHHRTQQGPHLRQRGQDQDGRPRVRALQPQRHHVHQGVHRRLPRRN</sequence>
<name>A0AAD9AIA7_9PEZI</name>
<dbReference type="GO" id="GO:0098552">
    <property type="term" value="C:side of membrane"/>
    <property type="evidence" value="ECO:0007669"/>
    <property type="project" value="UniProtKB-KW"/>
</dbReference>
<feature type="domain" description="CFEM" evidence="18">
    <location>
        <begin position="5"/>
        <end position="113"/>
    </location>
</feature>
<evidence type="ECO:0000259" key="18">
    <source>
        <dbReference type="PROSITE" id="PS52012"/>
    </source>
</evidence>
<dbReference type="AlphaFoldDB" id="A0AAD9AIA7"/>
<organism evidence="19 20">
    <name type="scientific">Colletotrichum chrysophilum</name>
    <dbReference type="NCBI Taxonomy" id="1836956"/>
    <lineage>
        <taxon>Eukaryota</taxon>
        <taxon>Fungi</taxon>
        <taxon>Dikarya</taxon>
        <taxon>Ascomycota</taxon>
        <taxon>Pezizomycotina</taxon>
        <taxon>Sordariomycetes</taxon>
        <taxon>Hypocreomycetidae</taxon>
        <taxon>Glomerellales</taxon>
        <taxon>Glomerellaceae</taxon>
        <taxon>Colletotrichum</taxon>
        <taxon>Colletotrichum gloeosporioides species complex</taxon>
    </lineage>
</organism>
<dbReference type="Proteomes" id="UP001243330">
    <property type="component" value="Unassembled WGS sequence"/>
</dbReference>
<evidence type="ECO:0000256" key="10">
    <source>
        <dbReference type="ARBA" id="ARBA00023136"/>
    </source>
</evidence>
<proteinExistence type="inferred from homology"/>
<evidence type="ECO:0000313" key="19">
    <source>
        <dbReference type="EMBL" id="KAK1848636.1"/>
    </source>
</evidence>
<evidence type="ECO:0000256" key="9">
    <source>
        <dbReference type="ARBA" id="ARBA00022989"/>
    </source>
</evidence>
<gene>
    <name evidence="19" type="ORF">CCHR01_08761</name>
</gene>
<keyword evidence="9 16" id="KW-1133">Transmembrane helix</keyword>
<dbReference type="InterPro" id="IPR052337">
    <property type="entry name" value="SAT4-like"/>
</dbReference>
<keyword evidence="6" id="KW-0336">GPI-anchor</keyword>
<keyword evidence="20" id="KW-1185">Reference proteome</keyword>
<comment type="similarity">
    <text evidence="13">Belongs to the SAT4 family.</text>
</comment>
<evidence type="ECO:0000256" key="8">
    <source>
        <dbReference type="ARBA" id="ARBA00022729"/>
    </source>
</evidence>
<evidence type="ECO:0000256" key="2">
    <source>
        <dbReference type="ARBA" id="ARBA00004589"/>
    </source>
</evidence>
<evidence type="ECO:0000256" key="13">
    <source>
        <dbReference type="ARBA" id="ARBA00038359"/>
    </source>
</evidence>
<dbReference type="InterPro" id="IPR008427">
    <property type="entry name" value="Extracellular_membr_CFEM_dom"/>
</dbReference>
<feature type="region of interest" description="Disordered" evidence="15">
    <location>
        <begin position="313"/>
        <end position="334"/>
    </location>
</feature>